<feature type="compositionally biased region" description="Low complexity" evidence="15">
    <location>
        <begin position="742"/>
        <end position="764"/>
    </location>
</feature>
<dbReference type="SUPFAM" id="SSF50978">
    <property type="entry name" value="WD40 repeat-like"/>
    <property type="match status" value="1"/>
</dbReference>
<feature type="region of interest" description="Disordered" evidence="15">
    <location>
        <begin position="1128"/>
        <end position="1152"/>
    </location>
</feature>
<keyword evidence="4" id="KW-0813">Transport</keyword>
<evidence type="ECO:0000256" key="11">
    <source>
        <dbReference type="ARBA" id="ARBA00023054"/>
    </source>
</evidence>
<dbReference type="FunFam" id="1.20.5.110:FF:000001">
    <property type="entry name" value="syntaxin-binding protein 5 isoform X1"/>
    <property type="match status" value="1"/>
</dbReference>
<reference evidence="17 18" key="1">
    <citation type="submission" date="2015-12" db="EMBL/GenBank/DDBJ databases">
        <title>The genome of Folsomia candida.</title>
        <authorList>
            <person name="Faddeeva A."/>
            <person name="Derks M.F."/>
            <person name="Anvar Y."/>
            <person name="Smit S."/>
            <person name="Van Straalen N."/>
            <person name="Roelofs D."/>
        </authorList>
    </citation>
    <scope>NUCLEOTIDE SEQUENCE [LARGE SCALE GENOMIC DNA]</scope>
    <source>
        <strain evidence="17 18">VU population</strain>
        <tissue evidence="17">Whole body</tissue>
    </source>
</reference>
<dbReference type="PRINTS" id="PR00962">
    <property type="entry name" value="LETHAL2GIANT"/>
</dbReference>
<feature type="compositionally biased region" description="Polar residues" evidence="15">
    <location>
        <begin position="644"/>
        <end position="655"/>
    </location>
</feature>
<dbReference type="STRING" id="158441.A0A226D8J4"/>
<dbReference type="GO" id="GO:0006893">
    <property type="term" value="P:Golgi to plasma membrane transport"/>
    <property type="evidence" value="ECO:0007669"/>
    <property type="project" value="TreeGrafter"/>
</dbReference>
<dbReference type="PROSITE" id="PS50892">
    <property type="entry name" value="V_SNARE"/>
    <property type="match status" value="1"/>
</dbReference>
<dbReference type="InterPro" id="IPR042855">
    <property type="entry name" value="V_SNARE_CC"/>
</dbReference>
<sequence length="1427" mass="154995">MTRGVRLGRAGVDINCKHDGDCCAILHLQFVVNEGLIISATSDDTIHLWNFRETKKPEVVQSLKFQRERITSLSLPLQSKWIYVGTERGNVHVVNIDTFQLSGYIVNWNKAIEVCRKTHPGSVIFLGDNPTDSTKLLIGFDSGQLVLWDLKLKVAEIRYQSQEPLRSVSWHSDGKQFMTSHSDGSIATWNLKVPNKPVAVTFPHSRNMKDGRPEPCKSIQKVEWKSSRTGENFVIFSGGLTADRAGKTPSLTVIHGKTTTVLEMEHNVLDFVSICENQWESEIQDPYAVVVLLQQDLVVIDLLTPGYPCIPNPYPMDIHESPVTCCTYMADCPGDLIPALYSMGSKGQKKTGFSERDWPIEGGQWGTSSCSYAEIIITGHADGGVKFWDASSTSLQFLYKIKTSKPFERPKSRKSTESCASDDDPFAVQYMALCPESRLLAVAGASCQVLVYKYRKQEVVTETAVLEIPIIWDIDDGSDYLANAGNFDFSKVGDAKPNLEYFVPIRIKLGPQKKAPGYQAEIVCLTPWVNGEPPGGISSLALNSNYGILAYGNDAGLVIVDTVQKTCLMSVATPDLYGTSDPYQRAPKSPKRPDISEERSPTDQVSDLASTKSMEMETPSTQKTPSTTVPDSTSTSDVELFPTNHRQSLSGSMSKLPSAAESATLDVELQPNLKCRSTTPPATMKSARSRSHTWSQVKGLIIKNVRESKKSAKSTNKQTTSPDTTTPINQPVNNDTDAQQESSSLVSPSLSGSSSSSSSPSLSGRPTTLDLEQSSPPVPPPRSHHHHHKKKKKSSLFNAINSTSGGGAAKKKCVDLRSSSAGAGGGSGGAGGAGGGSRWMKKFRKILYTQSMDGVCLSPTAGGGGGSPYCGGSRMSVSGASGGCERKDTSPRKSGGAAVEAVRRSKSQGSRRAEWKIKQSYSMAVAGQGGSPEATNTNTTPTATHPSSFPTSPNPSSSLSQLPTSGPPTPPTNKSHLLVLSRQVMMKNGEEKVEVWQYYSFGSNVTSNYQPTSSSNAAEKLDTTFSRSRSSSMSSLDNITSEAIQCLSFVDSFAKKGDFSIWPTLWVGTSLGSIIVISIIIPVGGKEARKSEPVSVAPSGTIFRIKGPILMMSFLDCNGLVVSGGYESWRDESKDPRSRTPTKGLSSDSDKGSCDRQFGVFMSEKQARVVSLPSQTCLYKQQICEASFVIKAEITTVKDSSCLVCYASDGRLKIYSLPSLRPLLDTEFVPLSDLSFQTRKSGIVDPMLAIWGQQVIVNEDTNSIAKTFCLSSYGHGMYLSSPSEIQKFTIATEFISNLDELLGLLWKEIEMPEKPKESFFGSLFGVGVRNVDREELFGEAAGKTSRSVAKLIPGPGTGLTPNQEHLQMRAGTIAGDISKTRMLMVERGQKLGDLGDKTEKMMNESENFSSAAHQLMLKYKDKKWYQL</sequence>
<feature type="domain" description="V-SNARE coiled-coil homology" evidence="16">
    <location>
        <begin position="1362"/>
        <end position="1422"/>
    </location>
</feature>
<name>A0A226D8J4_FOLCA</name>
<feature type="region of interest" description="Disordered" evidence="15">
    <location>
        <begin position="877"/>
        <end position="975"/>
    </location>
</feature>
<keyword evidence="12" id="KW-0472">Membrane</keyword>
<dbReference type="GO" id="GO:0006887">
    <property type="term" value="P:exocytosis"/>
    <property type="evidence" value="ECO:0007669"/>
    <property type="project" value="UniProtKB-KW"/>
</dbReference>
<dbReference type="GO" id="GO:0019905">
    <property type="term" value="F:syntaxin binding"/>
    <property type="evidence" value="ECO:0007669"/>
    <property type="project" value="TreeGrafter"/>
</dbReference>
<evidence type="ECO:0000259" key="16">
    <source>
        <dbReference type="PROSITE" id="PS50892"/>
    </source>
</evidence>
<feature type="repeat" description="WD" evidence="13">
    <location>
        <begin position="18"/>
        <end position="59"/>
    </location>
</feature>
<feature type="compositionally biased region" description="Low complexity" evidence="15">
    <location>
        <begin position="934"/>
        <end position="964"/>
    </location>
</feature>
<evidence type="ECO:0000313" key="18">
    <source>
        <dbReference type="Proteomes" id="UP000198287"/>
    </source>
</evidence>
<dbReference type="CDD" id="cd15873">
    <property type="entry name" value="R-SNARE_STXBP5_6"/>
    <property type="match status" value="1"/>
</dbReference>
<dbReference type="InterPro" id="IPR001680">
    <property type="entry name" value="WD40_rpt"/>
</dbReference>
<dbReference type="Gene3D" id="2.130.10.10">
    <property type="entry name" value="YVTN repeat-like/Quinoprotein amine dehydrogenase"/>
    <property type="match status" value="2"/>
</dbReference>
<evidence type="ECO:0000256" key="15">
    <source>
        <dbReference type="SAM" id="MobiDB-lite"/>
    </source>
</evidence>
<evidence type="ECO:0000256" key="1">
    <source>
        <dbReference type="ARBA" id="ARBA00004202"/>
    </source>
</evidence>
<evidence type="ECO:0000256" key="6">
    <source>
        <dbReference type="ARBA" id="ARBA00022483"/>
    </source>
</evidence>
<evidence type="ECO:0000256" key="10">
    <source>
        <dbReference type="ARBA" id="ARBA00022927"/>
    </source>
</evidence>
<dbReference type="GO" id="GO:0015031">
    <property type="term" value="P:protein transport"/>
    <property type="evidence" value="ECO:0007669"/>
    <property type="project" value="UniProtKB-KW"/>
</dbReference>
<gene>
    <name evidence="17" type="ORF">Fcan01_23480</name>
</gene>
<keyword evidence="6" id="KW-0268">Exocytosis</keyword>
<dbReference type="OMA" id="IVWKFFD"/>
<dbReference type="OrthoDB" id="19944at2759"/>
<dbReference type="PANTHER" id="PTHR10241:SF25">
    <property type="entry name" value="TOMOSYN, ISOFORM C"/>
    <property type="match status" value="1"/>
</dbReference>
<evidence type="ECO:0000256" key="13">
    <source>
        <dbReference type="PROSITE-ProRule" id="PRU00221"/>
    </source>
</evidence>
<dbReference type="PANTHER" id="PTHR10241">
    <property type="entry name" value="LETHAL 2 GIANT LARVAE PROTEIN"/>
    <property type="match status" value="1"/>
</dbReference>
<dbReference type="Pfam" id="PF08366">
    <property type="entry name" value="LLGL"/>
    <property type="match status" value="1"/>
</dbReference>
<feature type="region of interest" description="Disordered" evidence="15">
    <location>
        <begin position="578"/>
        <end position="811"/>
    </location>
</feature>
<dbReference type="GO" id="GO:0045159">
    <property type="term" value="F:myosin II binding"/>
    <property type="evidence" value="ECO:0007669"/>
    <property type="project" value="TreeGrafter"/>
</dbReference>
<feature type="compositionally biased region" description="Polar residues" evidence="15">
    <location>
        <begin position="713"/>
        <end position="741"/>
    </location>
</feature>
<organism evidence="17 18">
    <name type="scientific">Folsomia candida</name>
    <name type="common">Springtail</name>
    <dbReference type="NCBI Taxonomy" id="158441"/>
    <lineage>
        <taxon>Eukaryota</taxon>
        <taxon>Metazoa</taxon>
        <taxon>Ecdysozoa</taxon>
        <taxon>Arthropoda</taxon>
        <taxon>Hexapoda</taxon>
        <taxon>Collembola</taxon>
        <taxon>Entomobryomorpha</taxon>
        <taxon>Isotomoidea</taxon>
        <taxon>Isotomidae</taxon>
        <taxon>Proisotominae</taxon>
        <taxon>Folsomia</taxon>
    </lineage>
</organism>
<dbReference type="SUPFAM" id="SSF58038">
    <property type="entry name" value="SNARE fusion complex"/>
    <property type="match status" value="1"/>
</dbReference>
<feature type="compositionally biased region" description="Basic residues" evidence="15">
    <location>
        <begin position="782"/>
        <end position="794"/>
    </location>
</feature>
<dbReference type="InterPro" id="IPR015943">
    <property type="entry name" value="WD40/YVTN_repeat-like_dom_sf"/>
</dbReference>
<dbReference type="GO" id="GO:0005096">
    <property type="term" value="F:GTPase activator activity"/>
    <property type="evidence" value="ECO:0007669"/>
    <property type="project" value="TreeGrafter"/>
</dbReference>
<feature type="compositionally biased region" description="Low complexity" evidence="15">
    <location>
        <begin position="624"/>
        <end position="638"/>
    </location>
</feature>
<keyword evidence="9" id="KW-0677">Repeat</keyword>
<proteinExistence type="inferred from homology"/>
<dbReference type="Pfam" id="PF00400">
    <property type="entry name" value="WD40"/>
    <property type="match status" value="1"/>
</dbReference>
<evidence type="ECO:0000256" key="8">
    <source>
        <dbReference type="ARBA" id="ARBA00022574"/>
    </source>
</evidence>
<evidence type="ECO:0000313" key="17">
    <source>
        <dbReference type="EMBL" id="OXA41872.1"/>
    </source>
</evidence>
<evidence type="ECO:0000256" key="12">
    <source>
        <dbReference type="ARBA" id="ARBA00023136"/>
    </source>
</evidence>
<evidence type="ECO:0000256" key="14">
    <source>
        <dbReference type="PROSITE-ProRule" id="PRU00290"/>
    </source>
</evidence>
<evidence type="ECO:0000256" key="9">
    <source>
        <dbReference type="ARBA" id="ARBA00022737"/>
    </source>
</evidence>
<comment type="similarity">
    <text evidence="3">Belongs to the WD repeat L(2)GL family.</text>
</comment>
<dbReference type="InterPro" id="IPR013577">
    <property type="entry name" value="LLGL2"/>
</dbReference>
<evidence type="ECO:0000256" key="5">
    <source>
        <dbReference type="ARBA" id="ARBA00022475"/>
    </source>
</evidence>
<comment type="subcellular location">
    <subcellularLocation>
        <location evidence="1">Cell membrane</location>
        <topology evidence="1">Peripheral membrane protein</topology>
    </subcellularLocation>
    <subcellularLocation>
        <location evidence="2">Cytoplasm</location>
    </subcellularLocation>
</comment>
<dbReference type="InterPro" id="IPR000664">
    <property type="entry name" value="Lethal2_giant"/>
</dbReference>
<evidence type="ECO:0000256" key="7">
    <source>
        <dbReference type="ARBA" id="ARBA00022490"/>
    </source>
</evidence>
<dbReference type="EMBL" id="LNIX01000028">
    <property type="protein sequence ID" value="OXA41872.1"/>
    <property type="molecule type" value="Genomic_DNA"/>
</dbReference>
<keyword evidence="18" id="KW-1185">Reference proteome</keyword>
<dbReference type="PROSITE" id="PS00678">
    <property type="entry name" value="WD_REPEATS_1"/>
    <property type="match status" value="1"/>
</dbReference>
<feature type="compositionally biased region" description="Polar residues" evidence="15">
    <location>
        <begin position="602"/>
        <end position="623"/>
    </location>
</feature>
<dbReference type="InterPro" id="IPR019775">
    <property type="entry name" value="WD40_repeat_CS"/>
</dbReference>
<feature type="repeat" description="WD" evidence="13">
    <location>
        <begin position="158"/>
        <end position="192"/>
    </location>
</feature>
<keyword evidence="8 13" id="KW-0853">WD repeat</keyword>
<protein>
    <submittedName>
        <fullName evidence="17">Syntaxin-binding protein 5</fullName>
    </submittedName>
</protein>
<keyword evidence="10" id="KW-0653">Protein transport</keyword>
<dbReference type="PROSITE" id="PS50082">
    <property type="entry name" value="WD_REPEATS_2"/>
    <property type="match status" value="2"/>
</dbReference>
<evidence type="ECO:0000256" key="2">
    <source>
        <dbReference type="ARBA" id="ARBA00004496"/>
    </source>
</evidence>
<dbReference type="SMART" id="SM00320">
    <property type="entry name" value="WD40"/>
    <property type="match status" value="7"/>
</dbReference>
<keyword evidence="7" id="KW-0963">Cytoplasm</keyword>
<keyword evidence="5" id="KW-1003">Cell membrane</keyword>
<evidence type="ECO:0000256" key="4">
    <source>
        <dbReference type="ARBA" id="ARBA00022448"/>
    </source>
</evidence>
<dbReference type="Gene3D" id="1.20.5.110">
    <property type="match status" value="1"/>
</dbReference>
<dbReference type="GO" id="GO:0031201">
    <property type="term" value="C:SNARE complex"/>
    <property type="evidence" value="ECO:0007669"/>
    <property type="project" value="TreeGrafter"/>
</dbReference>
<accession>A0A226D8J4</accession>
<dbReference type="InterPro" id="IPR036322">
    <property type="entry name" value="WD40_repeat_dom_sf"/>
</dbReference>
<feature type="compositionally biased region" description="Basic and acidic residues" evidence="15">
    <location>
        <begin position="591"/>
        <end position="601"/>
    </location>
</feature>
<feature type="compositionally biased region" description="Basic and acidic residues" evidence="15">
    <location>
        <begin position="1128"/>
        <end position="1138"/>
    </location>
</feature>
<keyword evidence="11 14" id="KW-0175">Coiled coil</keyword>
<dbReference type="GO" id="GO:0005886">
    <property type="term" value="C:plasma membrane"/>
    <property type="evidence" value="ECO:0007669"/>
    <property type="project" value="UniProtKB-SubCell"/>
</dbReference>
<evidence type="ECO:0000256" key="3">
    <source>
        <dbReference type="ARBA" id="ARBA00008070"/>
    </source>
</evidence>
<dbReference type="Proteomes" id="UP000198287">
    <property type="component" value="Unassembled WGS sequence"/>
</dbReference>
<comment type="caution">
    <text evidence="17">The sequence shown here is derived from an EMBL/GenBank/DDBJ whole genome shotgun (WGS) entry which is preliminary data.</text>
</comment>